<name>A0A9X2QBC3_9BACT</name>
<proteinExistence type="predicted"/>
<dbReference type="EMBL" id="JANUAE010000028">
    <property type="protein sequence ID" value="MCS3712133.1"/>
    <property type="molecule type" value="Genomic_DNA"/>
</dbReference>
<gene>
    <name evidence="1" type="ORF">GGP61_003771</name>
</gene>
<dbReference type="RefSeq" id="WP_259124787.1">
    <property type="nucleotide sequence ID" value="NZ_JANUAE010000028.1"/>
</dbReference>
<organism evidence="1 2">
    <name type="scientific">Salinibacter ruber</name>
    <dbReference type="NCBI Taxonomy" id="146919"/>
    <lineage>
        <taxon>Bacteria</taxon>
        <taxon>Pseudomonadati</taxon>
        <taxon>Rhodothermota</taxon>
        <taxon>Rhodothermia</taxon>
        <taxon>Rhodothermales</taxon>
        <taxon>Salinibacteraceae</taxon>
        <taxon>Salinibacter</taxon>
    </lineage>
</organism>
<evidence type="ECO:0000313" key="2">
    <source>
        <dbReference type="Proteomes" id="UP001155057"/>
    </source>
</evidence>
<comment type="caution">
    <text evidence="1">The sequence shown here is derived from an EMBL/GenBank/DDBJ whole genome shotgun (WGS) entry which is preliminary data.</text>
</comment>
<accession>A0A9X2QBC3</accession>
<reference evidence="1" key="1">
    <citation type="submission" date="2022-08" db="EMBL/GenBank/DDBJ databases">
        <title>Genomic Encyclopedia of Type Strains, Phase V (KMG-V): Genome sequencing to study the core and pangenomes of soil and plant-associated prokaryotes.</title>
        <authorList>
            <person name="Whitman W."/>
        </authorList>
    </citation>
    <scope>NUCLEOTIDE SEQUENCE</scope>
    <source>
        <strain evidence="1">SP3049</strain>
    </source>
</reference>
<dbReference type="Proteomes" id="UP001155057">
    <property type="component" value="Unassembled WGS sequence"/>
</dbReference>
<sequence>MTSDDAPDLDLEHKDLLTSAWLLVNAARHAPNPTIKQMETALGPATVALDDQGADVELDSWDATIHVRFDE</sequence>
<dbReference type="AlphaFoldDB" id="A0A9X2QBC3"/>
<protein>
    <submittedName>
        <fullName evidence="1">Uncharacterized protein</fullName>
    </submittedName>
</protein>
<evidence type="ECO:0000313" key="1">
    <source>
        <dbReference type="EMBL" id="MCS3712133.1"/>
    </source>
</evidence>